<dbReference type="RefSeq" id="WP_076395503.1">
    <property type="nucleotide sequence ID" value="NZ_FTOV01000014.1"/>
</dbReference>
<evidence type="ECO:0000313" key="2">
    <source>
        <dbReference type="Proteomes" id="UP000185781"/>
    </source>
</evidence>
<dbReference type="OrthoDB" id="1260746at2"/>
<evidence type="ECO:0000313" key="1">
    <source>
        <dbReference type="EMBL" id="SIT23980.1"/>
    </source>
</evidence>
<dbReference type="EMBL" id="FTOV01000014">
    <property type="protein sequence ID" value="SIT23980.1"/>
    <property type="molecule type" value="Genomic_DNA"/>
</dbReference>
<sequence length="209" mass="25238">MKLRLICIFLTISFISNAQISRKLKDKVEIIDKKFFDIILQTYDNKSYEELYTLYSEISKTATNDELFYLALNGNTFIRHNAAFSLLYKKDKRIIDLYKYYSKFPMQYEIKMSCIIAQQDMALSIRGYILAELRNHEEYKIISKKSNQSKDFYTTEEINYYEKLDINFFKDCIDEFEIIDETYIPERLEIYKIINENWKDGKLQFPNNY</sequence>
<gene>
    <name evidence="1" type="ORF">SAMN05421785_1144</name>
</gene>
<dbReference type="STRING" id="373672.SAMN05421785_1144"/>
<name>A0A1N7QM64_9FLAO</name>
<accession>A0A1N7QM64</accession>
<dbReference type="Proteomes" id="UP000185781">
    <property type="component" value="Unassembled WGS sequence"/>
</dbReference>
<proteinExistence type="predicted"/>
<protein>
    <submittedName>
        <fullName evidence="1">Uncharacterized protein</fullName>
    </submittedName>
</protein>
<organism evidence="1 2">
    <name type="scientific">Chryseobacterium gambrini</name>
    <dbReference type="NCBI Taxonomy" id="373672"/>
    <lineage>
        <taxon>Bacteria</taxon>
        <taxon>Pseudomonadati</taxon>
        <taxon>Bacteroidota</taxon>
        <taxon>Flavobacteriia</taxon>
        <taxon>Flavobacteriales</taxon>
        <taxon>Weeksellaceae</taxon>
        <taxon>Chryseobacterium group</taxon>
        <taxon>Chryseobacterium</taxon>
    </lineage>
</organism>
<reference evidence="1 2" key="1">
    <citation type="submission" date="2017-01" db="EMBL/GenBank/DDBJ databases">
        <authorList>
            <person name="Mah S.A."/>
            <person name="Swanson W.J."/>
            <person name="Moy G.W."/>
            <person name="Vacquier V.D."/>
        </authorList>
    </citation>
    <scope>NUCLEOTIDE SEQUENCE [LARGE SCALE GENOMIC DNA]</scope>
    <source>
        <strain evidence="1 2">DSM 18014</strain>
    </source>
</reference>
<dbReference type="AlphaFoldDB" id="A0A1N7QM64"/>